<dbReference type="InterPro" id="IPR036653">
    <property type="entry name" value="CinA-like_C"/>
</dbReference>
<dbReference type="KEGG" id="amam:HPC72_06765"/>
<dbReference type="Gene3D" id="3.90.950.20">
    <property type="entry name" value="CinA-like"/>
    <property type="match status" value="1"/>
</dbReference>
<protein>
    <submittedName>
        <fullName evidence="2">CinA family protein</fullName>
    </submittedName>
</protein>
<dbReference type="NCBIfam" id="TIGR00199">
    <property type="entry name" value="PncC_domain"/>
    <property type="match status" value="1"/>
</dbReference>
<name>A0A6M8B9T3_9ACTO</name>
<dbReference type="RefSeq" id="WP_159523900.1">
    <property type="nucleotide sequence ID" value="NZ_CP053642.1"/>
</dbReference>
<evidence type="ECO:0000259" key="1">
    <source>
        <dbReference type="Pfam" id="PF02464"/>
    </source>
</evidence>
<proteinExistence type="predicted"/>
<dbReference type="SUPFAM" id="SSF142433">
    <property type="entry name" value="CinA-like"/>
    <property type="match status" value="1"/>
</dbReference>
<accession>A0A6M8B9T3</accession>
<reference evidence="2 3" key="1">
    <citation type="submission" date="2020-05" db="EMBL/GenBank/DDBJ databases">
        <title>Actinomyces sp. zg-325.</title>
        <authorList>
            <person name="Yang C."/>
        </authorList>
    </citation>
    <scope>NUCLEOTIDE SEQUENCE [LARGE SCALE GENOMIC DNA]</scope>
    <source>
        <strain evidence="3">zg-325</strain>
    </source>
</reference>
<dbReference type="Pfam" id="PF02464">
    <property type="entry name" value="CinA"/>
    <property type="match status" value="1"/>
</dbReference>
<keyword evidence="3" id="KW-1185">Reference proteome</keyword>
<organism evidence="2 3">
    <name type="scientific">Actinomyces marmotae</name>
    <dbReference type="NCBI Taxonomy" id="2737173"/>
    <lineage>
        <taxon>Bacteria</taxon>
        <taxon>Bacillati</taxon>
        <taxon>Actinomycetota</taxon>
        <taxon>Actinomycetes</taxon>
        <taxon>Actinomycetales</taxon>
        <taxon>Actinomycetaceae</taxon>
        <taxon>Actinomyces</taxon>
    </lineage>
</organism>
<sequence length="171" mass="16836">MGEAPVAAPVWPEGRQVAEDLLRALGERGLTLAVAESLTAGMVSSALGGVPGASRVLLGAVVSYATRIKAELLGVDAARLAITGPVDAVVAQQMARGAARLLGADVGLATTGVAGPGPADGHPAGTVYIAAFGPWGAVGRRLGLTGGRDEIRAATALAVLSLAARAARGDL</sequence>
<dbReference type="Proteomes" id="UP000504752">
    <property type="component" value="Chromosome"/>
</dbReference>
<dbReference type="AlphaFoldDB" id="A0A6M8B9T3"/>
<dbReference type="InterPro" id="IPR008136">
    <property type="entry name" value="CinA_C"/>
</dbReference>
<evidence type="ECO:0000313" key="3">
    <source>
        <dbReference type="Proteomes" id="UP000504752"/>
    </source>
</evidence>
<feature type="domain" description="CinA C-terminal" evidence="1">
    <location>
        <begin position="16"/>
        <end position="164"/>
    </location>
</feature>
<evidence type="ECO:0000313" key="2">
    <source>
        <dbReference type="EMBL" id="QKD79973.1"/>
    </source>
</evidence>
<gene>
    <name evidence="2" type="ORF">HPC72_06765</name>
</gene>
<dbReference type="EMBL" id="CP053642">
    <property type="protein sequence ID" value="QKD79973.1"/>
    <property type="molecule type" value="Genomic_DNA"/>
</dbReference>